<keyword evidence="3" id="KW-1185">Reference proteome</keyword>
<reference evidence="2 3" key="1">
    <citation type="submission" date="2009-09" db="EMBL/GenBank/DDBJ databases">
        <authorList>
            <person name="Weinstock G."/>
            <person name="Sodergren E."/>
            <person name="Clifton S."/>
            <person name="Fulton L."/>
            <person name="Fulton B."/>
            <person name="Courtney L."/>
            <person name="Fronick C."/>
            <person name="Harrison M."/>
            <person name="Strong C."/>
            <person name="Farmer C."/>
            <person name="Delahaunty K."/>
            <person name="Markovic C."/>
            <person name="Hall O."/>
            <person name="Minx P."/>
            <person name="Tomlinson C."/>
            <person name="Mitreva M."/>
            <person name="Nelson J."/>
            <person name="Hou S."/>
            <person name="Wollam A."/>
            <person name="Pepin K.H."/>
            <person name="Johnson M."/>
            <person name="Bhonagiri V."/>
            <person name="Nash W.E."/>
            <person name="Warren W."/>
            <person name="Chinwalla A."/>
            <person name="Mardis E.R."/>
            <person name="Wilson R.K."/>
        </authorList>
    </citation>
    <scope>NUCLEOTIDE SEQUENCE [LARGE SCALE GENOMIC DNA]</scope>
    <source>
        <strain evidence="2 3">F0319</strain>
    </source>
</reference>
<organism evidence="2 3">
    <name type="scientific">Prevotella veroralis F0319</name>
    <dbReference type="NCBI Taxonomy" id="649761"/>
    <lineage>
        <taxon>Bacteria</taxon>
        <taxon>Pseudomonadati</taxon>
        <taxon>Bacteroidota</taxon>
        <taxon>Bacteroidia</taxon>
        <taxon>Bacteroidales</taxon>
        <taxon>Prevotellaceae</taxon>
        <taxon>Prevotella</taxon>
    </lineage>
</organism>
<feature type="domain" description="DUF4209" evidence="1">
    <location>
        <begin position="498"/>
        <end position="575"/>
    </location>
</feature>
<dbReference type="OrthoDB" id="1123152at2"/>
<name>C9MLT0_9BACT</name>
<dbReference type="RefSeq" id="WP_004382182.1">
    <property type="nucleotide sequence ID" value="NZ_GG698712.1"/>
</dbReference>
<dbReference type="eggNOG" id="ENOG5032RHD">
    <property type="taxonomic scope" value="Bacteria"/>
</dbReference>
<gene>
    <name evidence="2" type="ORF">HMPREF0973_00556</name>
</gene>
<evidence type="ECO:0000313" key="2">
    <source>
        <dbReference type="EMBL" id="EEX19614.1"/>
    </source>
</evidence>
<dbReference type="InterPro" id="IPR025209">
    <property type="entry name" value="DUF4209"/>
</dbReference>
<dbReference type="Proteomes" id="UP000003327">
    <property type="component" value="Unassembled WGS sequence"/>
</dbReference>
<dbReference type="AlphaFoldDB" id="C9MLT0"/>
<protein>
    <recommendedName>
        <fullName evidence="1">DUF4209 domain-containing protein</fullName>
    </recommendedName>
</protein>
<dbReference type="Pfam" id="PF13910">
    <property type="entry name" value="DUF4209"/>
    <property type="match status" value="1"/>
</dbReference>
<dbReference type="EMBL" id="ACVA01000013">
    <property type="protein sequence ID" value="EEX19614.1"/>
    <property type="molecule type" value="Genomic_DNA"/>
</dbReference>
<comment type="caution">
    <text evidence="2">The sequence shown here is derived from an EMBL/GenBank/DDBJ whole genome shotgun (WGS) entry which is preliminary data.</text>
</comment>
<proteinExistence type="predicted"/>
<dbReference type="HOGENOM" id="CLU_030413_0_0_10"/>
<accession>C9MLT0</accession>
<evidence type="ECO:0000313" key="3">
    <source>
        <dbReference type="Proteomes" id="UP000003327"/>
    </source>
</evidence>
<sequence>MKLTEFYEHLNTPTVCSFEEMNKLLMYGYSDDLENKDKWDWENALFMGYTLPSADFILNYKFSSDAWKYIRERYNNCLCPFAKSVYGTFIFLAQKDQDNRFKADLLNTVLVFLSQTWPNNIKAPKISFLEYYPFVKIAMTLARKLKKTESLNKLLSDSFNHHQEWKISADSSMMQRVMIDYTDLFVEYFKESKDLINVPEIIAKNREAEEELRKSYIEGAVYIEMSSIPLIQKLQLDVKESYKIIGSLKEEKGNLADTNVKGFFYHQAMYNYKKAGYDEGLKRIEQLYIKTRGDFKLEQIVVPLPDDDSKKIDQELKNLLDSSDKENIFDNIILEFRILNWSNIFETAKTHSDLALFFSSSALDKFGNQISIPQNDEERIELQTWNNYSAMFKLQLQCFANLFNRAVIDKKITYNSFINYLEKTWVSASFQQNYTTGVVEIIPLDNLKPSLKLFFDELQDSINDKRDTLNNTSIIIDSMTLKIEYLLRYLCVKENISTCKLHDNKDQIVTMEKLLDDILADLKDSCSQFTEDHFRLLKFVLTPKGFNLRNSVAHGLLDPIEYNPLYIYALLYIILILSKL</sequence>
<evidence type="ECO:0000259" key="1">
    <source>
        <dbReference type="Pfam" id="PF13910"/>
    </source>
</evidence>